<dbReference type="Proteomes" id="UP000823902">
    <property type="component" value="Unassembled WGS sequence"/>
</dbReference>
<reference evidence="3" key="1">
    <citation type="journal article" date="2021" name="PeerJ">
        <title>Extensive microbial diversity within the chicken gut microbiome revealed by metagenomics and culture.</title>
        <authorList>
            <person name="Gilroy R."/>
            <person name="Ravi A."/>
            <person name="Getino M."/>
            <person name="Pursley I."/>
            <person name="Horton D.L."/>
            <person name="Alikhan N.F."/>
            <person name="Baker D."/>
            <person name="Gharbi K."/>
            <person name="Hall N."/>
            <person name="Watson M."/>
            <person name="Adriaenssens E.M."/>
            <person name="Foster-Nyarko E."/>
            <person name="Jarju S."/>
            <person name="Secka A."/>
            <person name="Antonio M."/>
            <person name="Oren A."/>
            <person name="Chaudhuri R.R."/>
            <person name="La Ragione R."/>
            <person name="Hildebrand F."/>
            <person name="Pallen M.J."/>
        </authorList>
    </citation>
    <scope>NUCLEOTIDE SEQUENCE</scope>
    <source>
        <strain evidence="3">CHK196-7946</strain>
    </source>
</reference>
<dbReference type="InterPro" id="IPR003787">
    <property type="entry name" value="Sulphur_relay_DsrE/F-like"/>
</dbReference>
<dbReference type="EMBL" id="DWVY01000066">
    <property type="protein sequence ID" value="HJC75846.1"/>
    <property type="molecule type" value="Genomic_DNA"/>
</dbReference>
<dbReference type="Pfam" id="PF01206">
    <property type="entry name" value="TusA"/>
    <property type="match status" value="1"/>
</dbReference>
<comment type="similarity">
    <text evidence="1">Belongs to the sulfur carrier protein TusA family.</text>
</comment>
<protein>
    <submittedName>
        <fullName evidence="3">Sulfurtransferase-like selenium metabolism protein YedF</fullName>
    </submittedName>
</protein>
<dbReference type="InterPro" id="IPR027396">
    <property type="entry name" value="DsrEFH-like"/>
</dbReference>
<sequence length="213" mass="22630">MITVNAMGDICPIPVVKTKKALGELNGPGEIEVLVDNETAVKNVTKMAKSSGASAESEQLGEKQYRVLITVGEAAAEQLKSAHNADAKAQVQPEAAAGCRTCVGTVVAIGSDRMGEGSEELGHILMKSFIFALTQLDDLPDKILFYNGGAKITIEGSESLEDLKTLEEQGVEIMTCGTCLDYYGIKDKLAIGSVTNMYSIVETLQSAMNVIRP</sequence>
<accession>A0A9D2QD23</accession>
<dbReference type="InterPro" id="IPR001455">
    <property type="entry name" value="TusA-like"/>
</dbReference>
<dbReference type="PANTHER" id="PTHR33279:SF18">
    <property type="entry name" value="SULFUR CARRIER PROTEIN MJ0990-RELATED"/>
    <property type="match status" value="1"/>
</dbReference>
<evidence type="ECO:0000313" key="4">
    <source>
        <dbReference type="Proteomes" id="UP000823902"/>
    </source>
</evidence>
<dbReference type="PANTHER" id="PTHR33279">
    <property type="entry name" value="SULFUR CARRIER PROTEIN YEDF-RELATED"/>
    <property type="match status" value="1"/>
</dbReference>
<reference evidence="3" key="2">
    <citation type="submission" date="2021-04" db="EMBL/GenBank/DDBJ databases">
        <authorList>
            <person name="Gilroy R."/>
        </authorList>
    </citation>
    <scope>NUCLEOTIDE SEQUENCE</scope>
    <source>
        <strain evidence="3">CHK196-7946</strain>
    </source>
</reference>
<name>A0A9D2QD23_9FIRM</name>
<dbReference type="SUPFAM" id="SSF64307">
    <property type="entry name" value="SirA-like"/>
    <property type="match status" value="1"/>
</dbReference>
<dbReference type="Pfam" id="PF02635">
    <property type="entry name" value="DsrE"/>
    <property type="match status" value="1"/>
</dbReference>
<dbReference type="Gene3D" id="3.30.110.40">
    <property type="entry name" value="TusA-like domain"/>
    <property type="match status" value="1"/>
</dbReference>
<comment type="caution">
    <text evidence="3">The sequence shown here is derived from an EMBL/GenBank/DDBJ whole genome shotgun (WGS) entry which is preliminary data.</text>
</comment>
<organism evidence="3 4">
    <name type="scientific">Candidatus Mediterraneibacter faecavium</name>
    <dbReference type="NCBI Taxonomy" id="2838668"/>
    <lineage>
        <taxon>Bacteria</taxon>
        <taxon>Bacillati</taxon>
        <taxon>Bacillota</taxon>
        <taxon>Clostridia</taxon>
        <taxon>Lachnospirales</taxon>
        <taxon>Lachnospiraceae</taxon>
        <taxon>Mediterraneibacter</taxon>
    </lineage>
</organism>
<dbReference type="InterPro" id="IPR019870">
    <property type="entry name" value="Se_metab_YedF"/>
</dbReference>
<gene>
    <name evidence="3" type="primary">yedF</name>
    <name evidence="3" type="ORF">H9697_13040</name>
</gene>
<dbReference type="SUPFAM" id="SSF75169">
    <property type="entry name" value="DsrEFH-like"/>
    <property type="match status" value="1"/>
</dbReference>
<dbReference type="NCBIfam" id="TIGR03527">
    <property type="entry name" value="selenium_YedF"/>
    <property type="match status" value="1"/>
</dbReference>
<dbReference type="InterPro" id="IPR036868">
    <property type="entry name" value="TusA-like_sf"/>
</dbReference>
<evidence type="ECO:0000313" key="3">
    <source>
        <dbReference type="EMBL" id="HJC75846.1"/>
    </source>
</evidence>
<dbReference type="AlphaFoldDB" id="A0A9D2QD23"/>
<proteinExistence type="inferred from homology"/>
<evidence type="ECO:0000259" key="2">
    <source>
        <dbReference type="Pfam" id="PF01206"/>
    </source>
</evidence>
<evidence type="ECO:0000256" key="1">
    <source>
        <dbReference type="ARBA" id="ARBA00008984"/>
    </source>
</evidence>
<feature type="domain" description="UPF0033" evidence="2">
    <location>
        <begin position="2"/>
        <end position="70"/>
    </location>
</feature>